<evidence type="ECO:0000313" key="5">
    <source>
        <dbReference type="Proteomes" id="UP001642484"/>
    </source>
</evidence>
<evidence type="ECO:0000256" key="1">
    <source>
        <dbReference type="ARBA" id="ARBA00009670"/>
    </source>
</evidence>
<feature type="compositionally biased region" description="Basic and acidic residues" evidence="2">
    <location>
        <begin position="883"/>
        <end position="893"/>
    </location>
</feature>
<evidence type="ECO:0000256" key="2">
    <source>
        <dbReference type="SAM" id="MobiDB-lite"/>
    </source>
</evidence>
<dbReference type="InterPro" id="IPR000719">
    <property type="entry name" value="Prot_kinase_dom"/>
</dbReference>
<dbReference type="EMBL" id="CAXAMN010026184">
    <property type="protein sequence ID" value="CAK9101149.1"/>
    <property type="molecule type" value="Genomic_DNA"/>
</dbReference>
<dbReference type="CDD" id="cd05121">
    <property type="entry name" value="ABC1_ADCK3-like"/>
    <property type="match status" value="1"/>
</dbReference>
<feature type="region of interest" description="Disordered" evidence="2">
    <location>
        <begin position="859"/>
        <end position="926"/>
    </location>
</feature>
<dbReference type="Pfam" id="PF03109">
    <property type="entry name" value="ABC1"/>
    <property type="match status" value="1"/>
</dbReference>
<gene>
    <name evidence="4" type="ORF">CCMP2556_LOCUS47716</name>
</gene>
<dbReference type="PROSITE" id="PS50011">
    <property type="entry name" value="PROTEIN_KINASE_DOM"/>
    <property type="match status" value="1"/>
</dbReference>
<dbReference type="Proteomes" id="UP001642484">
    <property type="component" value="Unassembled WGS sequence"/>
</dbReference>
<evidence type="ECO:0000259" key="3">
    <source>
        <dbReference type="PROSITE" id="PS50011"/>
    </source>
</evidence>
<name>A0ABP0RM08_9DINO</name>
<protein>
    <recommendedName>
        <fullName evidence="3">Protein kinase domain-containing protein</fullName>
    </recommendedName>
</protein>
<keyword evidence="5" id="KW-1185">Reference proteome</keyword>
<feature type="domain" description="Protein kinase" evidence="3">
    <location>
        <begin position="193"/>
        <end position="577"/>
    </location>
</feature>
<dbReference type="PANTHER" id="PTHR10566:SF121">
    <property type="entry name" value="PROTEIN KINASE DOMAIN-CONTAINING PROTEIN"/>
    <property type="match status" value="1"/>
</dbReference>
<comment type="similarity">
    <text evidence="1">Belongs to the protein kinase superfamily. ADCK protein kinase family.</text>
</comment>
<dbReference type="InterPro" id="IPR050154">
    <property type="entry name" value="UbiB_kinase"/>
</dbReference>
<sequence>MINPDKCGKLVAQKVDLFGFGHRSKFRGRTPKRPNPVGQHTSLTRPLDLLGKKRTLQNSRLTSLRRSRLGFLRHCYGWRISTPFITRFFYSLLNGRLWEDEASLARQAVDNMQELGPTFVKLGQVLSIRPDVLPPKTMKELSRLQDGSRLDRRHDSSGVLIEFCDDIETFSNEEARKVIEKEMGKPLDEIFSTFSEEPIAAASLAQVYRATLRETGEEVAVKVQRPGALNTVSKDLYVLRRLADVVQPLIRRFTADETDEKMGGVDGLGDYIALTETFAEGLYTELDFRNEALNALRMEELLKDSLGEDSLEKIIIPTPLMSLTTRRVMLSQWVNGVKLSTLPQQDGFLLAPALGVKGVRKASAMPRPIGVGSELGVVQDIGFFHGDPHPGNLLKITEGDDAGKLCLLDFGLVAQVPRKDRDIIVSAVVHLGTQNWEALIEDFQELGFLSEDTDKDALVPIMQRVLKPYLKGGGAQAFKNANFQALTQDLLKVNMEVKFSIPPYVSLLARSVATLEGVALQGDPQYQIVAMAYPFVIRRLLKNDSRMSFSALRELLYDPHTRRMRPQRLATMLQASLGVVADAESREGFIDFDSVPKDSAPVSEVVKFLLSENASKLRPLLNAELAYGLDLVLRRTARRLRTTLRDLLVPRVPLVGVRLPQPPLPPLLLPVPRDLEKTGPAAFQSGVDLLGIDEIFEAVFPELNTSEAERCRCRHESDVDFDTFNEAAKAWNSQMDVASTGLEPAGLGAATDGYYEWFELKNLGILNEGDELPEPTPQALLNALRSVAQGQETRSALTNEVLLAIAQELNRTWRARLAADLLLGDELSLSKARVDAETLNRDMKRCLGEMKELMRLSRMLEESQPAGSRRPSSAPAGARHRRSETTRRSEVRRCCQQAEKSSSLSRSAALGGQSDHPGSTSRPFLHCPHTPWDLDAAQRKQMVDDFNDTRALYHFLRQSNLG</sequence>
<dbReference type="InterPro" id="IPR004147">
    <property type="entry name" value="ABC1_dom"/>
</dbReference>
<organism evidence="4 5">
    <name type="scientific">Durusdinium trenchii</name>
    <dbReference type="NCBI Taxonomy" id="1381693"/>
    <lineage>
        <taxon>Eukaryota</taxon>
        <taxon>Sar</taxon>
        <taxon>Alveolata</taxon>
        <taxon>Dinophyceae</taxon>
        <taxon>Suessiales</taxon>
        <taxon>Symbiodiniaceae</taxon>
        <taxon>Durusdinium</taxon>
    </lineage>
</organism>
<proteinExistence type="inferred from homology"/>
<dbReference type="PANTHER" id="PTHR10566">
    <property type="entry name" value="CHAPERONE-ACTIVITY OF BC1 COMPLEX CABC1 -RELATED"/>
    <property type="match status" value="1"/>
</dbReference>
<evidence type="ECO:0000313" key="4">
    <source>
        <dbReference type="EMBL" id="CAK9101149.1"/>
    </source>
</evidence>
<accession>A0ABP0RM08</accession>
<dbReference type="InterPro" id="IPR011009">
    <property type="entry name" value="Kinase-like_dom_sf"/>
</dbReference>
<dbReference type="SUPFAM" id="SSF56112">
    <property type="entry name" value="Protein kinase-like (PK-like)"/>
    <property type="match status" value="1"/>
</dbReference>
<reference evidence="4 5" key="1">
    <citation type="submission" date="2024-02" db="EMBL/GenBank/DDBJ databases">
        <authorList>
            <person name="Chen Y."/>
            <person name="Shah S."/>
            <person name="Dougan E. K."/>
            <person name="Thang M."/>
            <person name="Chan C."/>
        </authorList>
    </citation>
    <scope>NUCLEOTIDE SEQUENCE [LARGE SCALE GENOMIC DNA]</scope>
</reference>
<comment type="caution">
    <text evidence="4">The sequence shown here is derived from an EMBL/GenBank/DDBJ whole genome shotgun (WGS) entry which is preliminary data.</text>
</comment>
<feature type="compositionally biased region" description="Low complexity" evidence="2">
    <location>
        <begin position="901"/>
        <end position="914"/>
    </location>
</feature>